<feature type="region of interest" description="Disordered" evidence="1">
    <location>
        <begin position="215"/>
        <end position="241"/>
    </location>
</feature>
<name>A0AA39GHJ1_SARSR</name>
<dbReference type="Pfam" id="PF06101">
    <property type="entry name" value="Vps62"/>
    <property type="match status" value="1"/>
</dbReference>
<evidence type="ECO:0000313" key="4">
    <source>
        <dbReference type="Proteomes" id="UP001175261"/>
    </source>
</evidence>
<proteinExistence type="predicted"/>
<gene>
    <name evidence="3" type="ORF">NLU13_5755</name>
</gene>
<reference evidence="3" key="1">
    <citation type="submission" date="2022-10" db="EMBL/GenBank/DDBJ databases">
        <title>Determination and structural analysis of whole genome sequence of Sarocladium strictum F4-1.</title>
        <authorList>
            <person name="Hu L."/>
            <person name="Jiang Y."/>
        </authorList>
    </citation>
    <scope>NUCLEOTIDE SEQUENCE</scope>
    <source>
        <strain evidence="3">F4-1</strain>
    </source>
</reference>
<accession>A0AA39GHJ1</accession>
<evidence type="ECO:0000256" key="2">
    <source>
        <dbReference type="SAM" id="SignalP"/>
    </source>
</evidence>
<dbReference type="Proteomes" id="UP001175261">
    <property type="component" value="Unassembled WGS sequence"/>
</dbReference>
<sequence>MMWFRRFAFLFACVLAFSFAAWALPKYLTPSDGGPAQRARDRRWVDTSPYFLDRQACRWIGLCGLHHLRSDPAKRWPYDDENDHDEDWDGGELRKRAAPTWEKTDEKRFIDKKRNPKERRRILKEIPDYVMKHAPLVHLYSGEDFWPSDIKDHVEHMTVYHDDKPLNSSEQDVWDLHNLHHLNKYGSYRVILRSNDDVESRPYWLHSHDNIPKPFVGGDDDRVPPVKGKGRGPEGGEPSTWFDVDKDHPLHRISDPRLHPKAQRLYSRGHKPDKEGYTRAPAVLIVVDKGSGIVDAFWMFFYSYNLGQTVLGIRFGNHVGDWEHCMIRFEYGVPRGMFLSEHEGGQAYAWDAMEKRGPNGTRPVIFSAVGSHANYALPGDHPYVLPFGLLKDVTDRGPLWDPALNNYAYHYDYLLDREQASKVRNDTLDEEPASLTPAAKNPDAPTSWFHFRGRWGDEVYSLADPRQWRFFGQYHYVTGPDGPWFKQLSRRNMCQTYTCRILYGIDPEGTWYS</sequence>
<feature type="chain" id="PRO_5041237596" description="Vacuolar protein sorting-associated protein TDA6" evidence="2">
    <location>
        <begin position="24"/>
        <end position="513"/>
    </location>
</feature>
<evidence type="ECO:0000313" key="3">
    <source>
        <dbReference type="EMBL" id="KAK0387443.1"/>
    </source>
</evidence>
<dbReference type="PANTHER" id="PTHR48172:SF2">
    <property type="entry name" value="VACUOLAR PROTEIN SORTING PROTEIN 62"/>
    <property type="match status" value="1"/>
</dbReference>
<keyword evidence="2" id="KW-0732">Signal</keyword>
<evidence type="ECO:0000256" key="1">
    <source>
        <dbReference type="SAM" id="MobiDB-lite"/>
    </source>
</evidence>
<dbReference type="EMBL" id="JAPDFR010000004">
    <property type="protein sequence ID" value="KAK0387443.1"/>
    <property type="molecule type" value="Genomic_DNA"/>
</dbReference>
<protein>
    <recommendedName>
        <fullName evidence="5">Vacuolar protein sorting-associated protein TDA6</fullName>
    </recommendedName>
</protein>
<dbReference type="InterPro" id="IPR009291">
    <property type="entry name" value="Vps62"/>
</dbReference>
<dbReference type="AlphaFoldDB" id="A0AA39GHJ1"/>
<evidence type="ECO:0008006" key="5">
    <source>
        <dbReference type="Google" id="ProtNLM"/>
    </source>
</evidence>
<organism evidence="3 4">
    <name type="scientific">Sarocladium strictum</name>
    <name type="common">Black bundle disease fungus</name>
    <name type="synonym">Acremonium strictum</name>
    <dbReference type="NCBI Taxonomy" id="5046"/>
    <lineage>
        <taxon>Eukaryota</taxon>
        <taxon>Fungi</taxon>
        <taxon>Dikarya</taxon>
        <taxon>Ascomycota</taxon>
        <taxon>Pezizomycotina</taxon>
        <taxon>Sordariomycetes</taxon>
        <taxon>Hypocreomycetidae</taxon>
        <taxon>Hypocreales</taxon>
        <taxon>Sarocladiaceae</taxon>
        <taxon>Sarocladium</taxon>
    </lineage>
</organism>
<keyword evidence="4" id="KW-1185">Reference proteome</keyword>
<feature type="signal peptide" evidence="2">
    <location>
        <begin position="1"/>
        <end position="23"/>
    </location>
</feature>
<dbReference type="PANTHER" id="PTHR48172">
    <property type="match status" value="1"/>
</dbReference>
<comment type="caution">
    <text evidence="3">The sequence shown here is derived from an EMBL/GenBank/DDBJ whole genome shotgun (WGS) entry which is preliminary data.</text>
</comment>